<organism evidence="2 3">
    <name type="scientific">Variovorax guangxiensis</name>
    <dbReference type="NCBI Taxonomy" id="1775474"/>
    <lineage>
        <taxon>Bacteria</taxon>
        <taxon>Pseudomonadati</taxon>
        <taxon>Pseudomonadota</taxon>
        <taxon>Betaproteobacteria</taxon>
        <taxon>Burkholderiales</taxon>
        <taxon>Comamonadaceae</taxon>
        <taxon>Variovorax</taxon>
    </lineage>
</organism>
<dbReference type="AlphaFoldDB" id="A0A433MU78"/>
<protein>
    <recommendedName>
        <fullName evidence="4">Carboxypeptidase regulatory-like domain-containing protein</fullName>
    </recommendedName>
</protein>
<evidence type="ECO:0000313" key="3">
    <source>
        <dbReference type="Proteomes" id="UP000281118"/>
    </source>
</evidence>
<dbReference type="Gene3D" id="2.60.40.10">
    <property type="entry name" value="Immunoglobulins"/>
    <property type="match status" value="1"/>
</dbReference>
<gene>
    <name evidence="2" type="ORF">EJP67_30285</name>
</gene>
<feature type="chain" id="PRO_5019561183" description="Carboxypeptidase regulatory-like domain-containing protein" evidence="1">
    <location>
        <begin position="25"/>
        <end position="529"/>
    </location>
</feature>
<name>A0A433MU78_9BURK</name>
<accession>A0A433MU78</accession>
<feature type="signal peptide" evidence="1">
    <location>
        <begin position="1"/>
        <end position="24"/>
    </location>
</feature>
<evidence type="ECO:0000313" key="2">
    <source>
        <dbReference type="EMBL" id="RUR71342.1"/>
    </source>
</evidence>
<reference evidence="2 3" key="1">
    <citation type="submission" date="2018-12" db="EMBL/GenBank/DDBJ databases">
        <title>The genome sequences of Variovorax guangxiensis DSM 27352.</title>
        <authorList>
            <person name="Gao J."/>
            <person name="Sun J."/>
        </authorList>
    </citation>
    <scope>NUCLEOTIDE SEQUENCE [LARGE SCALE GENOMIC DNA]</scope>
    <source>
        <strain evidence="2 3">DSM 27352</strain>
    </source>
</reference>
<dbReference type="Proteomes" id="UP000281118">
    <property type="component" value="Unassembled WGS sequence"/>
</dbReference>
<proteinExistence type="predicted"/>
<evidence type="ECO:0008006" key="4">
    <source>
        <dbReference type="Google" id="ProtNLM"/>
    </source>
</evidence>
<dbReference type="InterPro" id="IPR013783">
    <property type="entry name" value="Ig-like_fold"/>
</dbReference>
<comment type="caution">
    <text evidence="2">The sequence shown here is derived from an EMBL/GenBank/DDBJ whole genome shotgun (WGS) entry which is preliminary data.</text>
</comment>
<keyword evidence="1" id="KW-0732">Signal</keyword>
<dbReference type="EMBL" id="RXFT01000019">
    <property type="protein sequence ID" value="RUR71342.1"/>
    <property type="molecule type" value="Genomic_DNA"/>
</dbReference>
<dbReference type="PROSITE" id="PS51257">
    <property type="entry name" value="PROKAR_LIPOPROTEIN"/>
    <property type="match status" value="1"/>
</dbReference>
<sequence>MGQRISFSSGLVACVAAALLTACGGGGGGGGGGGIPLLPLIPTAPVALSGTATYESVPNPSGRLVYADTTVKPVRGAFVEVLDAASGNQLATTATDENGAYSVNVQGNTNVIVRVRAQLTRTGALPTWDVTVRDNTQSSAIYSMQSSVFSTGSAALTRDLRAASGWGGSSYTGQRVSGPFAIMDTVYTAMQKVMTAAPATAFPSLKVFWSVNNTNSGGSIALGQIGTTFFVGRSSGAEIYVLGKENVDTDEFDAPVIAHEWGHYYQASFSRDDSTGGAHSTSERVDRRLAFSEGWGNGWSGIALGRSNYVDSGGPGQAQGGNLDLTRGPTTNPGWFRESSIQSIFWNLNQQVGFKPIHDTMTSALFRGGAPVTSIHPFTAAFNVVASGNAPALATLLAGQSINAASNDAYGTQETNGGGSPTVNYVLPMYNQATVGASTSACVTNAEDPQRDGNKLGSFSYLRFTAPASRSYQFAITPPAGASPNFVIYRGGVVSRNTNSVNLSAGDHVLVVNDVNNSGANTCFGVLIQ</sequence>
<dbReference type="OrthoDB" id="5699193at2"/>
<evidence type="ECO:0000256" key="1">
    <source>
        <dbReference type="SAM" id="SignalP"/>
    </source>
</evidence>